<dbReference type="Gene3D" id="2.130.10.10">
    <property type="entry name" value="YVTN repeat-like/Quinoprotein amine dehydrogenase"/>
    <property type="match status" value="1"/>
</dbReference>
<dbReference type="EMBL" id="FODE01000002">
    <property type="protein sequence ID" value="SEN18666.1"/>
    <property type="molecule type" value="Genomic_DNA"/>
</dbReference>
<dbReference type="PANTHER" id="PTHR46928">
    <property type="entry name" value="MESENCHYME-SPECIFIC CELL SURFACE GLYCOPROTEIN"/>
    <property type="match status" value="1"/>
</dbReference>
<sequence>MTARLLSAASVLALLSSPALSDSFNRIASFPVIANMADGEDTSRESSAEIISVSHDGNTLIYTDSPLGVVGLIDITDAAAPKPLGNIAMNGEPTTAHIIGNKAFVGVNTSESYSNPSGRLAVVDLDQAIETGSCDLGGQPDSVAIAPDGSFLAVAIENERDEEAGDGGLPQMPAGFVVKLPITDGDVDCADLQKIYLTGLAAIGGEDPEPEFVDINQNGEIVVTLQENNHIVVIGADGTVASHFDAGSVALENVDTKTDGRLSFTQSTDPIAREPDGVKWIDADHFATANEGDWKGGSRGFTIFHKDGTVIFESGASLEHAIAEIGHYPEKRSRAKGVEIESVEFARFGETPYLFVVSERASVVAVYDLTDMTAPELVQILPSGISPEGAVAIPSRNLLVTANEADLGGDGAARAHVMVFELQEAAPAYPMLTSAGADRLIGWGALGALASVEGREGRLFAASDSVYSAMPSIYEIDITSTPARIVDQIVVTRNGEAAQKLDIEGITSDGEGGFWLANEGDAAKLVPHAILNVDANGEFRKEISLPAELLAHQTRFGAEGIAKIGDRLWIAMQREWGDDLEGQVKLLAHDLSTGEWGAVRYPLEAKGDGWMGLSELTVQGDHAWLIERDNLIGDLAKVKKIFRVALSELEPAPLGGDLPVVAKEEVRDLISELRALTNGYVVDKVEGLAFDADGNAWVVTDNDGVDDSSGETLFWNLGKL</sequence>
<organism evidence="3 4">
    <name type="scientific">Paracoccus alcaliphilus</name>
    <dbReference type="NCBI Taxonomy" id="34002"/>
    <lineage>
        <taxon>Bacteria</taxon>
        <taxon>Pseudomonadati</taxon>
        <taxon>Pseudomonadota</taxon>
        <taxon>Alphaproteobacteria</taxon>
        <taxon>Rhodobacterales</taxon>
        <taxon>Paracoccaceae</taxon>
        <taxon>Paracoccus</taxon>
    </lineage>
</organism>
<feature type="signal peptide" evidence="1">
    <location>
        <begin position="1"/>
        <end position="21"/>
    </location>
</feature>
<accession>A0A1H8EGX4</accession>
<evidence type="ECO:0000313" key="4">
    <source>
        <dbReference type="Proteomes" id="UP000199054"/>
    </source>
</evidence>
<dbReference type="InterPro" id="IPR015943">
    <property type="entry name" value="WD40/YVTN_repeat-like_dom_sf"/>
</dbReference>
<feature type="domain" description="Phytase-like" evidence="2">
    <location>
        <begin position="442"/>
        <end position="703"/>
    </location>
</feature>
<dbReference type="PANTHER" id="PTHR46928:SF1">
    <property type="entry name" value="MESENCHYME-SPECIFIC CELL SURFACE GLYCOPROTEIN"/>
    <property type="match status" value="1"/>
</dbReference>
<protein>
    <submittedName>
        <fullName evidence="3">Esterase-like activity of phytase</fullName>
    </submittedName>
</protein>
<evidence type="ECO:0000259" key="2">
    <source>
        <dbReference type="Pfam" id="PF13449"/>
    </source>
</evidence>
<feature type="chain" id="PRO_5011445911" evidence="1">
    <location>
        <begin position="22"/>
        <end position="720"/>
    </location>
</feature>
<dbReference type="Pfam" id="PF13449">
    <property type="entry name" value="Phytase-like"/>
    <property type="match status" value="1"/>
</dbReference>
<dbReference type="RefSeq" id="WP_090610302.1">
    <property type="nucleotide sequence ID" value="NZ_CP067127.1"/>
</dbReference>
<gene>
    <name evidence="3" type="ORF">SAMN04489859_100271</name>
</gene>
<dbReference type="AlphaFoldDB" id="A0A1H8EGX4"/>
<dbReference type="STRING" id="34002.SAMN04489859_100271"/>
<dbReference type="OrthoDB" id="9803927at2"/>
<proteinExistence type="predicted"/>
<dbReference type="InterPro" id="IPR052956">
    <property type="entry name" value="Mesenchyme-surface_protein"/>
</dbReference>
<dbReference type="Proteomes" id="UP000199054">
    <property type="component" value="Unassembled WGS sequence"/>
</dbReference>
<dbReference type="InterPro" id="IPR011044">
    <property type="entry name" value="Quino_amine_DH_bsu"/>
</dbReference>
<evidence type="ECO:0000256" key="1">
    <source>
        <dbReference type="SAM" id="SignalP"/>
    </source>
</evidence>
<evidence type="ECO:0000313" key="3">
    <source>
        <dbReference type="EMBL" id="SEN18666.1"/>
    </source>
</evidence>
<name>A0A1H8EGX4_9RHOB</name>
<dbReference type="InterPro" id="IPR027372">
    <property type="entry name" value="Phytase-like_dom"/>
</dbReference>
<keyword evidence="1" id="KW-0732">Signal</keyword>
<reference evidence="3 4" key="1">
    <citation type="submission" date="2016-10" db="EMBL/GenBank/DDBJ databases">
        <authorList>
            <person name="de Groot N.N."/>
        </authorList>
    </citation>
    <scope>NUCLEOTIDE SEQUENCE [LARGE SCALE GENOMIC DNA]</scope>
    <source>
        <strain evidence="3 4">DSM 8512</strain>
    </source>
</reference>
<dbReference type="SUPFAM" id="SSF50969">
    <property type="entry name" value="YVTN repeat-like/Quinoprotein amine dehydrogenase"/>
    <property type="match status" value="1"/>
</dbReference>
<keyword evidence="4" id="KW-1185">Reference proteome</keyword>